<evidence type="ECO:0000313" key="1">
    <source>
        <dbReference type="EMBL" id="KAL0448121.1"/>
    </source>
</evidence>
<dbReference type="EMBL" id="JACGWN010000006">
    <property type="protein sequence ID" value="KAL0448121.1"/>
    <property type="molecule type" value="Genomic_DNA"/>
</dbReference>
<dbReference type="PANTHER" id="PTHR33710">
    <property type="entry name" value="BNAC02G09200D PROTEIN"/>
    <property type="match status" value="1"/>
</dbReference>
<dbReference type="PANTHER" id="PTHR33710:SF71">
    <property type="entry name" value="ENDONUCLEASE_EXONUCLEASE_PHOSPHATASE DOMAIN-CONTAINING PROTEIN"/>
    <property type="match status" value="1"/>
</dbReference>
<dbReference type="AlphaFoldDB" id="A0AAW2X7L8"/>
<reference evidence="1" key="1">
    <citation type="submission" date="2020-06" db="EMBL/GenBank/DDBJ databases">
        <authorList>
            <person name="Li T."/>
            <person name="Hu X."/>
            <person name="Zhang T."/>
            <person name="Song X."/>
            <person name="Zhang H."/>
            <person name="Dai N."/>
            <person name="Sheng W."/>
            <person name="Hou X."/>
            <person name="Wei L."/>
        </authorList>
    </citation>
    <scope>NUCLEOTIDE SEQUENCE</scope>
    <source>
        <strain evidence="1">KEN1</strain>
        <tissue evidence="1">Leaf</tissue>
    </source>
</reference>
<gene>
    <name evidence="1" type="ORF">Slati_1940000</name>
</gene>
<protein>
    <submittedName>
        <fullName evidence="1">Uncharacterized protein</fullName>
    </submittedName>
</protein>
<comment type="caution">
    <text evidence="1">The sequence shown here is derived from an EMBL/GenBank/DDBJ whole genome shotgun (WGS) entry which is preliminary data.</text>
</comment>
<organism evidence="1">
    <name type="scientific">Sesamum latifolium</name>
    <dbReference type="NCBI Taxonomy" id="2727402"/>
    <lineage>
        <taxon>Eukaryota</taxon>
        <taxon>Viridiplantae</taxon>
        <taxon>Streptophyta</taxon>
        <taxon>Embryophyta</taxon>
        <taxon>Tracheophyta</taxon>
        <taxon>Spermatophyta</taxon>
        <taxon>Magnoliopsida</taxon>
        <taxon>eudicotyledons</taxon>
        <taxon>Gunneridae</taxon>
        <taxon>Pentapetalae</taxon>
        <taxon>asterids</taxon>
        <taxon>lamiids</taxon>
        <taxon>Lamiales</taxon>
        <taxon>Pedaliaceae</taxon>
        <taxon>Sesamum</taxon>
    </lineage>
</organism>
<name>A0AAW2X7L8_9LAMI</name>
<reference evidence="1" key="2">
    <citation type="journal article" date="2024" name="Plant">
        <title>Genomic evolution and insights into agronomic trait innovations of Sesamum species.</title>
        <authorList>
            <person name="Miao H."/>
            <person name="Wang L."/>
            <person name="Qu L."/>
            <person name="Liu H."/>
            <person name="Sun Y."/>
            <person name="Le M."/>
            <person name="Wang Q."/>
            <person name="Wei S."/>
            <person name="Zheng Y."/>
            <person name="Lin W."/>
            <person name="Duan Y."/>
            <person name="Cao H."/>
            <person name="Xiong S."/>
            <person name="Wang X."/>
            <person name="Wei L."/>
            <person name="Li C."/>
            <person name="Ma Q."/>
            <person name="Ju M."/>
            <person name="Zhao R."/>
            <person name="Li G."/>
            <person name="Mu C."/>
            <person name="Tian Q."/>
            <person name="Mei H."/>
            <person name="Zhang T."/>
            <person name="Gao T."/>
            <person name="Zhang H."/>
        </authorList>
    </citation>
    <scope>NUCLEOTIDE SEQUENCE</scope>
    <source>
        <strain evidence="1">KEN1</strain>
    </source>
</reference>
<sequence>MAKYLLKAKNMLDKFEESSLIQVSIADNIIADQLAILADKDPQRFATLGLHDAPTTGCYYTWYSNCDSNPVWCKLDWVLLNNELLEASLHCHAHFNPPGCLSDHSPGIVSILNVPAPKPKSFQFFNIKLKALKGPLKTFNNLHFNHISIRAKEADLTLQEAHIQLESDPENAAIRCSLGDLRKKAVFLAEAERAVTPSEVKQAIFHISDNKAPGPDGYSACFFKRAWNVGDQMCTAVLDFFRNGRMLQQLNHAIIALVPKSEHCPSFADYRSISCCNLIYKASQKSLQTDLPLHWGTSSTVAKQPLFRTEI</sequence>
<proteinExistence type="predicted"/>
<accession>A0AAW2X7L8</accession>
<dbReference type="InterPro" id="IPR036691">
    <property type="entry name" value="Endo/exonu/phosph_ase_sf"/>
</dbReference>
<dbReference type="SUPFAM" id="SSF56219">
    <property type="entry name" value="DNase I-like"/>
    <property type="match status" value="1"/>
</dbReference>